<sequence length="505" mass="53694">MGANELWPLGATELAKLVASGEVSAAEVMEAHLERIAAVNPRVNAVTRLLEDSARQAARETDRRRAAGEQLGPLAGVPFTVKENIHVEGSATTHGVPYFRDWVAQSDAPPVRRLRAAGAIPIGRTNMPDLAIAGLHTVSQLFGDTVNPWDPRRTPGGTSGGDAVAVATGMAALGLGNDSGGSIRNPATFNGVAGLKPSYGRFPADHRMNDQDPVLGHQLFPVDGPLARSVADLRAAYEVLAGTDPQDPRAVPAPLYGPRPDAPVRVGVVTDPGGRGDVHPDVRAAIEAAAAALEDAGHPVEEVEIPRLQDALDGYGALLRTEFSLAWPTLRRLLTDDSARHIELDTQRHPAVGLEDYLRQTGVRLGVQRAWAHFFEHCPLLLGPVSTQPVPEPVVPRTPEERDATFTPMRLLTASTYVGVPAVAVPTGIASGLPQGVQVMAGMYREDLCLDAAQRIEERLGVLTPLDPRPRRWEAGERQPIGANESMGISPGTSQQPGCSPTANR</sequence>
<gene>
    <name evidence="4" type="ORF">WAB15_03240</name>
</gene>
<comment type="similarity">
    <text evidence="1">Belongs to the amidase family.</text>
</comment>
<evidence type="ECO:0000259" key="3">
    <source>
        <dbReference type="Pfam" id="PF01425"/>
    </source>
</evidence>
<feature type="region of interest" description="Disordered" evidence="2">
    <location>
        <begin position="466"/>
        <end position="505"/>
    </location>
</feature>
<feature type="compositionally biased region" description="Polar residues" evidence="2">
    <location>
        <begin position="491"/>
        <end position="505"/>
    </location>
</feature>
<evidence type="ECO:0000256" key="2">
    <source>
        <dbReference type="SAM" id="MobiDB-lite"/>
    </source>
</evidence>
<dbReference type="EMBL" id="CP147982">
    <property type="protein sequence ID" value="WXK75062.1"/>
    <property type="molecule type" value="Genomic_DNA"/>
</dbReference>
<proteinExistence type="inferred from homology"/>
<dbReference type="PANTHER" id="PTHR11895:SF7">
    <property type="entry name" value="GLUTAMYL-TRNA(GLN) AMIDOTRANSFERASE SUBUNIT A, MITOCHONDRIAL"/>
    <property type="match status" value="1"/>
</dbReference>
<feature type="domain" description="Amidase" evidence="3">
    <location>
        <begin position="27"/>
        <end position="450"/>
    </location>
</feature>
<dbReference type="Gene3D" id="3.90.1300.10">
    <property type="entry name" value="Amidase signature (AS) domain"/>
    <property type="match status" value="1"/>
</dbReference>
<name>A0ABZ2QN94_9ACTN</name>
<evidence type="ECO:0000313" key="5">
    <source>
        <dbReference type="Proteomes" id="UP001626628"/>
    </source>
</evidence>
<dbReference type="Pfam" id="PF01425">
    <property type="entry name" value="Amidase"/>
    <property type="match status" value="1"/>
</dbReference>
<dbReference type="InterPro" id="IPR023631">
    <property type="entry name" value="Amidase_dom"/>
</dbReference>
<dbReference type="PANTHER" id="PTHR11895">
    <property type="entry name" value="TRANSAMIDASE"/>
    <property type="match status" value="1"/>
</dbReference>
<organism evidence="4 5">
    <name type="scientific">Streptomyces sirii</name>
    <dbReference type="NCBI Taxonomy" id="3127701"/>
    <lineage>
        <taxon>Bacteria</taxon>
        <taxon>Bacillati</taxon>
        <taxon>Actinomycetota</taxon>
        <taxon>Actinomycetes</taxon>
        <taxon>Kitasatosporales</taxon>
        <taxon>Streptomycetaceae</taxon>
        <taxon>Streptomyces</taxon>
    </lineage>
</organism>
<accession>A0ABZ2QN94</accession>
<feature type="compositionally biased region" description="Basic and acidic residues" evidence="2">
    <location>
        <begin position="468"/>
        <end position="477"/>
    </location>
</feature>
<dbReference type="InterPro" id="IPR000120">
    <property type="entry name" value="Amidase"/>
</dbReference>
<dbReference type="RefSeq" id="WP_407285234.1">
    <property type="nucleotide sequence ID" value="NZ_CP147982.1"/>
</dbReference>
<keyword evidence="5" id="KW-1185">Reference proteome</keyword>
<protein>
    <submittedName>
        <fullName evidence="4">Amidase</fullName>
    </submittedName>
</protein>
<dbReference type="InterPro" id="IPR036928">
    <property type="entry name" value="AS_sf"/>
</dbReference>
<dbReference type="SUPFAM" id="SSF75304">
    <property type="entry name" value="Amidase signature (AS) enzymes"/>
    <property type="match status" value="1"/>
</dbReference>
<evidence type="ECO:0000256" key="1">
    <source>
        <dbReference type="ARBA" id="ARBA00009199"/>
    </source>
</evidence>
<dbReference type="NCBIfam" id="NF005687">
    <property type="entry name" value="PRK07487.1"/>
    <property type="match status" value="1"/>
</dbReference>
<reference evidence="4 5" key="1">
    <citation type="submission" date="2024-03" db="EMBL/GenBank/DDBJ databases">
        <title>The complete genome of Streptomyces sirii sp.nov.</title>
        <authorList>
            <person name="Zakalyukina Y.V."/>
            <person name="Belik A.R."/>
            <person name="Biryukov M.V."/>
            <person name="Baturina O.A."/>
            <person name="Kabilov M.R."/>
        </authorList>
    </citation>
    <scope>NUCLEOTIDE SEQUENCE [LARGE SCALE GENOMIC DNA]</scope>
    <source>
        <strain evidence="4 5">BP-8</strain>
    </source>
</reference>
<dbReference type="Proteomes" id="UP001626628">
    <property type="component" value="Chromosome"/>
</dbReference>
<dbReference type="PIRSF" id="PIRSF001221">
    <property type="entry name" value="Amidase_fungi"/>
    <property type="match status" value="1"/>
</dbReference>
<evidence type="ECO:0000313" key="4">
    <source>
        <dbReference type="EMBL" id="WXK75062.1"/>
    </source>
</evidence>